<reference evidence="3" key="1">
    <citation type="submission" date="2014-03" db="EMBL/GenBank/DDBJ databases">
        <authorList>
            <person name="Aksoy S."/>
            <person name="Warren W."/>
            <person name="Wilson R.K."/>
        </authorList>
    </citation>
    <scope>NUCLEOTIDE SEQUENCE [LARGE SCALE GENOMIC DNA]</scope>
    <source>
        <strain evidence="3">IAEA</strain>
    </source>
</reference>
<dbReference type="VEuPathDB" id="VectorBase:GBRI043603"/>
<reference evidence="2" key="2">
    <citation type="submission" date="2020-05" db="UniProtKB">
        <authorList>
            <consortium name="EnsemblMetazoa"/>
        </authorList>
    </citation>
    <scope>IDENTIFICATION</scope>
    <source>
        <strain evidence="2">IAEA</strain>
    </source>
</reference>
<evidence type="ECO:0000256" key="1">
    <source>
        <dbReference type="SAM" id="Phobius"/>
    </source>
</evidence>
<dbReference type="Proteomes" id="UP000091820">
    <property type="component" value="Unassembled WGS sequence"/>
</dbReference>
<proteinExistence type="predicted"/>
<organism evidence="2 3">
    <name type="scientific">Glossina brevipalpis</name>
    <dbReference type="NCBI Taxonomy" id="37001"/>
    <lineage>
        <taxon>Eukaryota</taxon>
        <taxon>Metazoa</taxon>
        <taxon>Ecdysozoa</taxon>
        <taxon>Arthropoda</taxon>
        <taxon>Hexapoda</taxon>
        <taxon>Insecta</taxon>
        <taxon>Pterygota</taxon>
        <taxon>Neoptera</taxon>
        <taxon>Endopterygota</taxon>
        <taxon>Diptera</taxon>
        <taxon>Brachycera</taxon>
        <taxon>Muscomorpha</taxon>
        <taxon>Hippoboscoidea</taxon>
        <taxon>Glossinidae</taxon>
        <taxon>Glossina</taxon>
    </lineage>
</organism>
<protein>
    <submittedName>
        <fullName evidence="2">Uncharacterized protein</fullName>
    </submittedName>
</protein>
<evidence type="ECO:0000313" key="2">
    <source>
        <dbReference type="EnsemblMetazoa" id="GBRI043603-PA"/>
    </source>
</evidence>
<sequence length="317" mass="36041">MDRPYAFGSFEERLNRSSSETVKQREKNQMNNLALGKCKISTSNVGAFPISSAFARENGGGNGSGNRIDINRPSFFPNIAAIRTLFKEERKSFPTSDVLNETNTILTRRKSITEQNMDESETDIDNALVQQKNKRRTINPNSVSFQYSFGNDSARSKTSSVQSFQETYLDKSSLNRTSSSQILRESANISTFENDKDVLVPYEPNNFNNLNVIMLMGLFVGLLISKALQYLQLYFRWFLYQIAQLRNALLGTTSIWEFVNLDDNKRFRARTKLLLIPIIAACSLMYGLISVLHFVTRFLLTVAPNTLTNFVQKLQNT</sequence>
<evidence type="ECO:0000313" key="3">
    <source>
        <dbReference type="Proteomes" id="UP000091820"/>
    </source>
</evidence>
<feature type="transmembrane region" description="Helical" evidence="1">
    <location>
        <begin position="273"/>
        <end position="295"/>
    </location>
</feature>
<keyword evidence="1" id="KW-0812">Transmembrane</keyword>
<keyword evidence="3" id="KW-1185">Reference proteome</keyword>
<dbReference type="AlphaFoldDB" id="A0A1A9X478"/>
<keyword evidence="1" id="KW-0472">Membrane</keyword>
<dbReference type="EnsemblMetazoa" id="GBRI043603-RA">
    <property type="protein sequence ID" value="GBRI043603-PA"/>
    <property type="gene ID" value="GBRI043603"/>
</dbReference>
<name>A0A1A9X478_9MUSC</name>
<feature type="transmembrane region" description="Helical" evidence="1">
    <location>
        <begin position="210"/>
        <end position="228"/>
    </location>
</feature>
<accession>A0A1A9X478</accession>
<keyword evidence="1" id="KW-1133">Transmembrane helix</keyword>